<dbReference type="GeneID" id="108858567"/>
<gene>
    <name evidence="3" type="primary">LOC108858567</name>
</gene>
<keyword evidence="2" id="KW-1185">Reference proteome</keyword>
<reference evidence="3" key="2">
    <citation type="submission" date="2025-08" db="UniProtKB">
        <authorList>
            <consortium name="RefSeq"/>
        </authorList>
    </citation>
    <scope>IDENTIFICATION</scope>
    <source>
        <tissue evidence="3">Leaf</tissue>
    </source>
</reference>
<evidence type="ECO:0000313" key="2">
    <source>
        <dbReference type="Proteomes" id="UP000504610"/>
    </source>
</evidence>
<dbReference type="KEGG" id="rsz:108858567"/>
<sequence length="181" mass="21010">MAASLNKIEIQSGASASFWYDDWSSLGRLTDIVGNGGCMAMGIHKYDTVERAIQVHRRRRHRTDVLNKIEEEIHKLRTKGLTSAEDINLWKCRENTYLPKFSTSQTWRITRTVHTTVAWYKSVWFAKATPKYSFLTWLAVHDRLATGERMKRWNAATDATCPLCQEPNESRSHLFFLVFLL</sequence>
<dbReference type="OrthoDB" id="1104042at2759"/>
<protein>
    <submittedName>
        <fullName evidence="3">Uncharacterized protein LOC108858567</fullName>
    </submittedName>
</protein>
<evidence type="ECO:0000313" key="3">
    <source>
        <dbReference type="RefSeq" id="XP_018487980.2"/>
    </source>
</evidence>
<feature type="domain" description="Reverse transcriptase zinc-binding" evidence="1">
    <location>
        <begin position="101"/>
        <end position="176"/>
    </location>
</feature>
<evidence type="ECO:0000259" key="1">
    <source>
        <dbReference type="Pfam" id="PF13966"/>
    </source>
</evidence>
<dbReference type="AlphaFoldDB" id="A0A6J0NU57"/>
<reference evidence="2" key="1">
    <citation type="journal article" date="2019" name="Database">
        <title>The radish genome database (RadishGD): an integrated information resource for radish genomics.</title>
        <authorList>
            <person name="Yu H.J."/>
            <person name="Baek S."/>
            <person name="Lee Y.J."/>
            <person name="Cho A."/>
            <person name="Mun J.H."/>
        </authorList>
    </citation>
    <scope>NUCLEOTIDE SEQUENCE [LARGE SCALE GENOMIC DNA]</scope>
    <source>
        <strain evidence="2">cv. WK10039</strain>
    </source>
</reference>
<dbReference type="Proteomes" id="UP000504610">
    <property type="component" value="Chromosome 5"/>
</dbReference>
<organism evidence="2 3">
    <name type="scientific">Raphanus sativus</name>
    <name type="common">Radish</name>
    <name type="synonym">Raphanus raphanistrum var. sativus</name>
    <dbReference type="NCBI Taxonomy" id="3726"/>
    <lineage>
        <taxon>Eukaryota</taxon>
        <taxon>Viridiplantae</taxon>
        <taxon>Streptophyta</taxon>
        <taxon>Embryophyta</taxon>
        <taxon>Tracheophyta</taxon>
        <taxon>Spermatophyta</taxon>
        <taxon>Magnoliopsida</taxon>
        <taxon>eudicotyledons</taxon>
        <taxon>Gunneridae</taxon>
        <taxon>Pentapetalae</taxon>
        <taxon>rosids</taxon>
        <taxon>malvids</taxon>
        <taxon>Brassicales</taxon>
        <taxon>Brassicaceae</taxon>
        <taxon>Brassiceae</taxon>
        <taxon>Raphanus</taxon>
    </lineage>
</organism>
<dbReference type="InterPro" id="IPR026960">
    <property type="entry name" value="RVT-Znf"/>
</dbReference>
<accession>A0A6J0NU57</accession>
<proteinExistence type="predicted"/>
<dbReference type="RefSeq" id="XP_018487980.2">
    <property type="nucleotide sequence ID" value="XM_018632478.2"/>
</dbReference>
<name>A0A6J0NU57_RAPSA</name>
<dbReference type="Pfam" id="PF13966">
    <property type="entry name" value="zf-RVT"/>
    <property type="match status" value="1"/>
</dbReference>